<evidence type="ECO:0000256" key="1">
    <source>
        <dbReference type="SAM" id="MobiDB-lite"/>
    </source>
</evidence>
<organism evidence="2">
    <name type="scientific">Haloferax sp. CBA1149</name>
    <dbReference type="NCBI Taxonomy" id="2650753"/>
    <lineage>
        <taxon>Archaea</taxon>
        <taxon>Methanobacteriati</taxon>
        <taxon>Methanobacteriota</taxon>
        <taxon>Stenosarchaea group</taxon>
        <taxon>Halobacteria</taxon>
        <taxon>Halobacteriales</taxon>
        <taxon>Haloferacaceae</taxon>
        <taxon>Haloferax</taxon>
    </lineage>
</organism>
<feature type="region of interest" description="Disordered" evidence="1">
    <location>
        <begin position="216"/>
        <end position="325"/>
    </location>
</feature>
<evidence type="ECO:0000313" key="2">
    <source>
        <dbReference type="EMBL" id="KAB1189223.1"/>
    </source>
</evidence>
<gene>
    <name evidence="2" type="ORF">Hfx1149_05620</name>
</gene>
<sequence length="347" mass="36424">MVAALLFAAVAPLSLGAAEDYDIDIDGSIDTVDRSVSTSYGEFTVTEVGRANTGDSVTVSVTALADESYSITILDSQQRIRRSRTASGDTTATFDTAGMEAGTYAVAVGNQSTDDVYEVEPLVIRAYDVVLNSNNTVEEDSSLDVTIELDQVEPGEPTEAVQVALTSDTKHVTVDATKRNDSAYTATVPVNEFAPGDYSMYAVVRSDDTALGEKELVGVSDEATVEVVERSTDESDESSSGGGSSSGSTGSDTTETPTTTTQTATPTDTQTPTETTQTETTEPTETTTKTQTTTASTQTTATTDNVVTPNEQTTQEPTTSSELPNTAPQVVFGLLVVFAVTRRLASN</sequence>
<protein>
    <submittedName>
        <fullName evidence="2">Cell surface protein</fullName>
    </submittedName>
</protein>
<dbReference type="EMBL" id="VZUS01000001">
    <property type="protein sequence ID" value="KAB1189223.1"/>
    <property type="molecule type" value="Genomic_DNA"/>
</dbReference>
<dbReference type="AlphaFoldDB" id="A0A643K0Q0"/>
<feature type="compositionally biased region" description="Low complexity" evidence="1">
    <location>
        <begin position="246"/>
        <end position="321"/>
    </location>
</feature>
<accession>A0A643K0Q0</accession>
<name>A0A643K0Q0_9EURY</name>
<comment type="caution">
    <text evidence="2">The sequence shown here is derived from an EMBL/GenBank/DDBJ whole genome shotgun (WGS) entry which is preliminary data.</text>
</comment>
<reference evidence="2" key="1">
    <citation type="submission" date="2019-09" db="EMBL/GenBank/DDBJ databases">
        <title>Genomic analysis of Haloferax sp. CBA1149.</title>
        <authorList>
            <person name="Roh S.W."/>
        </authorList>
    </citation>
    <scope>NUCLEOTIDE SEQUENCE</scope>
    <source>
        <strain evidence="2">CBA1149</strain>
    </source>
</reference>
<proteinExistence type="predicted"/>